<name>A0ABZ3D356_9PROT</name>
<keyword evidence="3" id="KW-1185">Reference proteome</keyword>
<evidence type="ECO:0000256" key="1">
    <source>
        <dbReference type="SAM" id="SignalP"/>
    </source>
</evidence>
<evidence type="ECO:0000313" key="3">
    <source>
        <dbReference type="Proteomes" id="UP001449795"/>
    </source>
</evidence>
<dbReference type="InterPro" id="IPR029058">
    <property type="entry name" value="AB_hydrolase_fold"/>
</dbReference>
<proteinExistence type="predicted"/>
<dbReference type="GO" id="GO:0016787">
    <property type="term" value="F:hydrolase activity"/>
    <property type="evidence" value="ECO:0007669"/>
    <property type="project" value="UniProtKB-KW"/>
</dbReference>
<keyword evidence="1" id="KW-0732">Signal</keyword>
<organism evidence="2 3">
    <name type="scientific">Nguyenibacter vanlangensis</name>
    <dbReference type="NCBI Taxonomy" id="1216886"/>
    <lineage>
        <taxon>Bacteria</taxon>
        <taxon>Pseudomonadati</taxon>
        <taxon>Pseudomonadota</taxon>
        <taxon>Alphaproteobacteria</taxon>
        <taxon>Acetobacterales</taxon>
        <taxon>Acetobacteraceae</taxon>
        <taxon>Nguyenibacter</taxon>
    </lineage>
</organism>
<feature type="chain" id="PRO_5047157401" evidence="1">
    <location>
        <begin position="23"/>
        <end position="271"/>
    </location>
</feature>
<protein>
    <submittedName>
        <fullName evidence="2">Alpha/beta hydrolase</fullName>
    </submittedName>
</protein>
<dbReference type="EMBL" id="CP152276">
    <property type="protein sequence ID" value="XAE42201.1"/>
    <property type="molecule type" value="Genomic_DNA"/>
</dbReference>
<feature type="signal peptide" evidence="1">
    <location>
        <begin position="1"/>
        <end position="22"/>
    </location>
</feature>
<dbReference type="Gene3D" id="3.40.50.1820">
    <property type="entry name" value="alpha/beta hydrolase"/>
    <property type="match status" value="1"/>
</dbReference>
<sequence length="271" mass="28272">MLNFSLLAAATVLLAVSTPALAQPEPAWSTSAAGEQVVDLPSGDGVTQRVLLDAPLRPRATLVMLPGGTGDVGVGRDGDPRHDNNFVVRTRAAWVAKGYAVVIPDTIDQANLRGVRSSPAYGRLVDDVADYARDRFQAPVFLVGTSQGTIAAMNAAARAGPGLIAGVVLTESVSVPGRRSTETVFDARPQDVRVPALIVANRDDACDVAPPAMAERIVAAMIHSPSVQLLPVSGGAQRSQSACGSLSPHGYYDIEQPVIDRVAGWLRVHGG</sequence>
<accession>A0ABZ3D356</accession>
<evidence type="ECO:0000313" key="2">
    <source>
        <dbReference type="EMBL" id="XAE42201.1"/>
    </source>
</evidence>
<reference evidence="2 3" key="1">
    <citation type="submission" date="2024-04" db="EMBL/GenBank/DDBJ databases">
        <title>Complete genome sequence of Nguyenibacter vanlangesis HBCM-1154, a strain capable of nitrogen fixation, IAA production, and phosphorus solubilization isolated from sugarcane soil.</title>
        <authorList>
            <person name="MY HANH P."/>
        </authorList>
    </citation>
    <scope>NUCLEOTIDE SEQUENCE [LARGE SCALE GENOMIC DNA]</scope>
    <source>
        <strain evidence="2 3">HBCM 1154</strain>
    </source>
</reference>
<dbReference type="SUPFAM" id="SSF53474">
    <property type="entry name" value="alpha/beta-Hydrolases"/>
    <property type="match status" value="1"/>
</dbReference>
<dbReference type="RefSeq" id="WP_342627994.1">
    <property type="nucleotide sequence ID" value="NZ_CP152276.1"/>
</dbReference>
<keyword evidence="2" id="KW-0378">Hydrolase</keyword>
<gene>
    <name evidence="2" type="ORF">AAC691_18310</name>
</gene>
<dbReference type="Proteomes" id="UP001449795">
    <property type="component" value="Chromosome"/>
</dbReference>